<evidence type="ECO:0000313" key="2">
    <source>
        <dbReference type="EMBL" id="CAB4309734.1"/>
    </source>
</evidence>
<feature type="compositionally biased region" description="Basic and acidic residues" evidence="1">
    <location>
        <begin position="1"/>
        <end position="12"/>
    </location>
</feature>
<evidence type="ECO:0000313" key="3">
    <source>
        <dbReference type="Proteomes" id="UP000507245"/>
    </source>
</evidence>
<gene>
    <name evidence="2" type="ORF">ORAREDHAP_LOCUS31073</name>
</gene>
<evidence type="ECO:0000256" key="1">
    <source>
        <dbReference type="SAM" id="MobiDB-lite"/>
    </source>
</evidence>
<dbReference type="EMBL" id="CAEKKB010000005">
    <property type="protein sequence ID" value="CAB4309734.1"/>
    <property type="molecule type" value="Genomic_DNA"/>
</dbReference>
<organism evidence="2 3">
    <name type="scientific">Prunus armeniaca</name>
    <name type="common">Apricot</name>
    <name type="synonym">Armeniaca vulgaris</name>
    <dbReference type="NCBI Taxonomy" id="36596"/>
    <lineage>
        <taxon>Eukaryota</taxon>
        <taxon>Viridiplantae</taxon>
        <taxon>Streptophyta</taxon>
        <taxon>Embryophyta</taxon>
        <taxon>Tracheophyta</taxon>
        <taxon>Spermatophyta</taxon>
        <taxon>Magnoliopsida</taxon>
        <taxon>eudicotyledons</taxon>
        <taxon>Gunneridae</taxon>
        <taxon>Pentapetalae</taxon>
        <taxon>rosids</taxon>
        <taxon>fabids</taxon>
        <taxon>Rosales</taxon>
        <taxon>Rosaceae</taxon>
        <taxon>Amygdaloideae</taxon>
        <taxon>Amygdaleae</taxon>
        <taxon>Prunus</taxon>
    </lineage>
</organism>
<dbReference type="AlphaFoldDB" id="A0A6J5XF76"/>
<accession>A0A6J5XF76</accession>
<sequence length="86" mass="9047">MHAAQEEEKIEPLRSSSVSHEGDDGGDGHGPAVVDAVSCPFRAQCGSIGDGFLWWVGVLCSPKVAEPQLESPLGPALKVQPPQRIS</sequence>
<keyword evidence="3" id="KW-1185">Reference proteome</keyword>
<name>A0A6J5XF76_PRUAR</name>
<dbReference type="Proteomes" id="UP000507245">
    <property type="component" value="Unassembled WGS sequence"/>
</dbReference>
<protein>
    <submittedName>
        <fullName evidence="2">Uncharacterized protein</fullName>
    </submittedName>
</protein>
<reference evidence="3" key="1">
    <citation type="journal article" date="2020" name="Genome Biol.">
        <title>Gamete binning: chromosome-level and haplotype-resolved genome assembly enabled by high-throughput single-cell sequencing of gamete genomes.</title>
        <authorList>
            <person name="Campoy J.A."/>
            <person name="Sun H."/>
            <person name="Goel M."/>
            <person name="Jiao W.-B."/>
            <person name="Folz-Donahue K."/>
            <person name="Wang N."/>
            <person name="Rubio M."/>
            <person name="Liu C."/>
            <person name="Kukat C."/>
            <person name="Ruiz D."/>
            <person name="Huettel B."/>
            <person name="Schneeberger K."/>
        </authorList>
    </citation>
    <scope>NUCLEOTIDE SEQUENCE [LARGE SCALE GENOMIC DNA]</scope>
    <source>
        <strain evidence="3">cv. Rojo Pasion</strain>
    </source>
</reference>
<proteinExistence type="predicted"/>
<feature type="region of interest" description="Disordered" evidence="1">
    <location>
        <begin position="1"/>
        <end position="31"/>
    </location>
</feature>